<dbReference type="EMBL" id="LFJN01000021">
    <property type="protein sequence ID" value="KPI37914.1"/>
    <property type="molecule type" value="Genomic_DNA"/>
</dbReference>
<protein>
    <submittedName>
        <fullName evidence="1">Uncharacterized protein</fullName>
    </submittedName>
</protein>
<evidence type="ECO:0000313" key="1">
    <source>
        <dbReference type="EMBL" id="KPI37914.1"/>
    </source>
</evidence>
<dbReference type="AlphaFoldDB" id="A0A0N1HLK0"/>
<dbReference type="VEuPathDB" id="FungiDB:AB675_3134"/>
<dbReference type="GeneID" id="28735041"/>
<dbReference type="Proteomes" id="UP000038010">
    <property type="component" value="Unassembled WGS sequence"/>
</dbReference>
<keyword evidence="2" id="KW-1185">Reference proteome</keyword>
<evidence type="ECO:0000313" key="2">
    <source>
        <dbReference type="Proteomes" id="UP000038010"/>
    </source>
</evidence>
<dbReference type="STRING" id="1664694.A0A0N1HLK0"/>
<dbReference type="InterPro" id="IPR036409">
    <property type="entry name" value="Aldolase_II/adducin_N_sf"/>
</dbReference>
<name>A0A0N1HLK0_9EURO</name>
<sequence length="138" mass="15080">MAGFLGSNVPVWDAATLYDSLETPVSKRDMLVNNIPLGQSLASQFSSRSPETTTSKDDKPTQTVVLMRRHGFSVQADSIEMAVYRGIYTKINAKAQTDAMAVARNWEGTMGSNADGVQELGLTQELVVGCTEMNERFQ</sequence>
<reference evidence="1 2" key="1">
    <citation type="submission" date="2015-06" db="EMBL/GenBank/DDBJ databases">
        <title>Draft genome of the ant-associated black yeast Phialophora attae CBS 131958.</title>
        <authorList>
            <person name="Moreno L.F."/>
            <person name="Stielow B.J."/>
            <person name="de Hoog S."/>
            <person name="Vicente V.A."/>
            <person name="Weiss V.A."/>
            <person name="de Vries M."/>
            <person name="Cruz L.M."/>
            <person name="Souza E.M."/>
        </authorList>
    </citation>
    <scope>NUCLEOTIDE SEQUENCE [LARGE SCALE GENOMIC DNA]</scope>
    <source>
        <strain evidence="1 2">CBS 131958</strain>
    </source>
</reference>
<dbReference type="Gene3D" id="3.40.225.10">
    <property type="entry name" value="Class II aldolase/adducin N-terminal domain"/>
    <property type="match status" value="1"/>
</dbReference>
<proteinExistence type="predicted"/>
<dbReference type="RefSeq" id="XP_017997877.1">
    <property type="nucleotide sequence ID" value="XM_018143161.1"/>
</dbReference>
<dbReference type="OrthoDB" id="2932980at2759"/>
<gene>
    <name evidence="1" type="ORF">AB675_3134</name>
</gene>
<organism evidence="1 2">
    <name type="scientific">Cyphellophora attinorum</name>
    <dbReference type="NCBI Taxonomy" id="1664694"/>
    <lineage>
        <taxon>Eukaryota</taxon>
        <taxon>Fungi</taxon>
        <taxon>Dikarya</taxon>
        <taxon>Ascomycota</taxon>
        <taxon>Pezizomycotina</taxon>
        <taxon>Eurotiomycetes</taxon>
        <taxon>Chaetothyriomycetidae</taxon>
        <taxon>Chaetothyriales</taxon>
        <taxon>Cyphellophoraceae</taxon>
        <taxon>Cyphellophora</taxon>
    </lineage>
</organism>
<accession>A0A0N1HLK0</accession>
<comment type="caution">
    <text evidence="1">The sequence shown here is derived from an EMBL/GenBank/DDBJ whole genome shotgun (WGS) entry which is preliminary data.</text>
</comment>